<evidence type="ECO:0000256" key="3">
    <source>
        <dbReference type="ARBA" id="ARBA00022989"/>
    </source>
</evidence>
<name>A0A2V0P9G0_9CHLO</name>
<feature type="transmembrane region" description="Helical" evidence="6">
    <location>
        <begin position="91"/>
        <end position="115"/>
    </location>
</feature>
<dbReference type="OrthoDB" id="433124at2759"/>
<evidence type="ECO:0000256" key="6">
    <source>
        <dbReference type="SAM" id="Phobius"/>
    </source>
</evidence>
<dbReference type="PROSITE" id="PS51751">
    <property type="entry name" value="EXPERA"/>
    <property type="match status" value="1"/>
</dbReference>
<protein>
    <recommendedName>
        <fullName evidence="7">EXPERA domain-containing protein</fullName>
    </recommendedName>
</protein>
<feature type="domain" description="EXPERA" evidence="7">
    <location>
        <begin position="34"/>
        <end position="173"/>
    </location>
</feature>
<dbReference type="Proteomes" id="UP000247498">
    <property type="component" value="Unassembled WGS sequence"/>
</dbReference>
<keyword evidence="9" id="KW-1185">Reference proteome</keyword>
<dbReference type="InParanoid" id="A0A2V0P9G0"/>
<feature type="transmembrane region" description="Helical" evidence="6">
    <location>
        <begin position="162"/>
        <end position="183"/>
    </location>
</feature>
<evidence type="ECO:0000256" key="5">
    <source>
        <dbReference type="PROSITE-ProRule" id="PRU01087"/>
    </source>
</evidence>
<dbReference type="GO" id="GO:0005783">
    <property type="term" value="C:endoplasmic reticulum"/>
    <property type="evidence" value="ECO:0007669"/>
    <property type="project" value="TreeGrafter"/>
</dbReference>
<feature type="transmembrane region" description="Helical" evidence="6">
    <location>
        <begin position="34"/>
        <end position="52"/>
    </location>
</feature>
<accession>A0A2V0P9G0</accession>
<evidence type="ECO:0000256" key="4">
    <source>
        <dbReference type="ARBA" id="ARBA00023136"/>
    </source>
</evidence>
<reference evidence="8 9" key="1">
    <citation type="journal article" date="2018" name="Sci. Rep.">
        <title>Raphidocelis subcapitata (=Pseudokirchneriella subcapitata) provides an insight into genome evolution and environmental adaptations in the Sphaeropleales.</title>
        <authorList>
            <person name="Suzuki S."/>
            <person name="Yamaguchi H."/>
            <person name="Nakajima N."/>
            <person name="Kawachi M."/>
        </authorList>
    </citation>
    <scope>NUCLEOTIDE SEQUENCE [LARGE SCALE GENOMIC DNA]</scope>
    <source>
        <strain evidence="8 9">NIES-35</strain>
    </source>
</reference>
<comment type="caution">
    <text evidence="8">The sequence shown here is derived from an EMBL/GenBank/DDBJ whole genome shotgun (WGS) entry which is preliminary data.</text>
</comment>
<keyword evidence="3 5" id="KW-1133">Transmembrane helix</keyword>
<dbReference type="Pfam" id="PF05241">
    <property type="entry name" value="EBP"/>
    <property type="match status" value="1"/>
</dbReference>
<evidence type="ECO:0000256" key="1">
    <source>
        <dbReference type="ARBA" id="ARBA00004141"/>
    </source>
</evidence>
<dbReference type="STRING" id="307507.A0A2V0P9G0"/>
<keyword evidence="4 5" id="KW-0472">Membrane</keyword>
<dbReference type="FunCoup" id="A0A2V0P9G0">
    <property type="interactions" value="507"/>
</dbReference>
<dbReference type="InterPro" id="IPR033118">
    <property type="entry name" value="EXPERA"/>
</dbReference>
<dbReference type="GO" id="GO:0016020">
    <property type="term" value="C:membrane"/>
    <property type="evidence" value="ECO:0007669"/>
    <property type="project" value="UniProtKB-SubCell"/>
</dbReference>
<dbReference type="InterPro" id="IPR051987">
    <property type="entry name" value="Sigma-2_receptor-like"/>
</dbReference>
<proteinExistence type="predicted"/>
<comment type="subcellular location">
    <subcellularLocation>
        <location evidence="1">Membrane</location>
        <topology evidence="1">Multi-pass membrane protein</topology>
    </subcellularLocation>
</comment>
<organism evidence="8 9">
    <name type="scientific">Raphidocelis subcapitata</name>
    <dbReference type="NCBI Taxonomy" id="307507"/>
    <lineage>
        <taxon>Eukaryota</taxon>
        <taxon>Viridiplantae</taxon>
        <taxon>Chlorophyta</taxon>
        <taxon>core chlorophytes</taxon>
        <taxon>Chlorophyceae</taxon>
        <taxon>CS clade</taxon>
        <taxon>Sphaeropleales</taxon>
        <taxon>Selenastraceae</taxon>
        <taxon>Raphidocelis</taxon>
    </lineage>
</organism>
<dbReference type="PANTHER" id="PTHR31204:SF1">
    <property type="entry name" value="SIGMA INTRACELLULAR RECEPTOR 2"/>
    <property type="match status" value="1"/>
</dbReference>
<evidence type="ECO:0000313" key="8">
    <source>
        <dbReference type="EMBL" id="GBF96209.1"/>
    </source>
</evidence>
<feature type="transmembrane region" description="Helical" evidence="6">
    <location>
        <begin position="122"/>
        <end position="142"/>
    </location>
</feature>
<evidence type="ECO:0000313" key="9">
    <source>
        <dbReference type="Proteomes" id="UP000247498"/>
    </source>
</evidence>
<dbReference type="AlphaFoldDB" id="A0A2V0P9G0"/>
<evidence type="ECO:0000256" key="2">
    <source>
        <dbReference type="ARBA" id="ARBA00022692"/>
    </source>
</evidence>
<dbReference type="PANTHER" id="PTHR31204">
    <property type="entry name" value="SIGMA INTRACELLULAR RECEPTOR 2"/>
    <property type="match status" value="1"/>
</dbReference>
<keyword evidence="2 5" id="KW-0812">Transmembrane</keyword>
<gene>
    <name evidence="8" type="ORF">Rsub_08754</name>
</gene>
<evidence type="ECO:0000259" key="7">
    <source>
        <dbReference type="PROSITE" id="PS51751"/>
    </source>
</evidence>
<dbReference type="EMBL" id="BDRX01000076">
    <property type="protein sequence ID" value="GBF96209.1"/>
    <property type="molecule type" value="Genomic_DNA"/>
</dbReference>
<sequence length="192" mass="21314">MFALNWDCPASSIDSLCAALTANMATQSLFARPLHLLAVLWFIIHIPTTLLIDIQSILPPEMAKDFPQFAKDLLQWHIKNNGDHLVRDNPVWFVTFVWCEVCLQLPFFFLAIYAYTFGRSWIRIPAIMYGVHAATTVLPMLAEFHHGGGAANPQKGALLAMYGAYAAVPMLLALDMAVSRVPFPAAKKKKAA</sequence>